<dbReference type="GO" id="GO:0046872">
    <property type="term" value="F:metal ion binding"/>
    <property type="evidence" value="ECO:0007669"/>
    <property type="project" value="UniProtKB-KW"/>
</dbReference>
<keyword evidence="3 4" id="KW-0342">GTP-binding</keyword>
<name>A0AAD5Q2Z6_PYTIN</name>
<comment type="caution">
    <text evidence="7">The sequence shown here is derived from an EMBL/GenBank/DDBJ whole genome shotgun (WGS) entry which is preliminary data.</text>
</comment>
<evidence type="ECO:0000256" key="1">
    <source>
        <dbReference type="ARBA" id="ARBA00010290"/>
    </source>
</evidence>
<gene>
    <name evidence="7" type="ORF">P43SY_003708</name>
</gene>
<dbReference type="Proteomes" id="UP001209570">
    <property type="component" value="Unassembled WGS sequence"/>
</dbReference>
<dbReference type="PRINTS" id="PR00328">
    <property type="entry name" value="SAR1GTPBP"/>
</dbReference>
<dbReference type="Pfam" id="PF00025">
    <property type="entry name" value="Arf"/>
    <property type="match status" value="1"/>
</dbReference>
<dbReference type="GO" id="GO:0030010">
    <property type="term" value="P:establishment of cell polarity"/>
    <property type="evidence" value="ECO:0007669"/>
    <property type="project" value="UniProtKB-ARBA"/>
</dbReference>
<sequence>MGNLLTMYVQSALDAIANLRTTTSRILLLGLDGAGKTTLLYKLKLGEAVTTIPTIGFNVESFRYKNIEFTAWDIGGQSKLRPLWKFYFQGCDAVVFVVDAADRFRIDEAAMELHNMFQQDELRQAKLLVFANKQDQPDCMSAHEIASKLNLPAVTKNPHFVQPAIAVSGDGVYEGLEWLTINGECPGAQDELPFGSYCAKAEDDEYKCFVCSPDSYACREAIVAKAKKEHHTKVHFHLKKSLFQHRNHD</sequence>
<feature type="binding site" evidence="4">
    <location>
        <position position="76"/>
    </location>
    <ligand>
        <name>GTP</name>
        <dbReference type="ChEBI" id="CHEBI:37565"/>
    </ligand>
</feature>
<dbReference type="SMART" id="SM00178">
    <property type="entry name" value="SAR"/>
    <property type="match status" value="1"/>
</dbReference>
<evidence type="ECO:0000256" key="4">
    <source>
        <dbReference type="PIRSR" id="PIRSR606689-1"/>
    </source>
</evidence>
<dbReference type="InterPro" id="IPR024156">
    <property type="entry name" value="Small_GTPase_ARF"/>
</dbReference>
<dbReference type="InterPro" id="IPR006689">
    <property type="entry name" value="Small_GTPase_ARF/SAR"/>
</dbReference>
<organism evidence="7 8">
    <name type="scientific">Pythium insidiosum</name>
    <name type="common">Pythiosis disease agent</name>
    <dbReference type="NCBI Taxonomy" id="114742"/>
    <lineage>
        <taxon>Eukaryota</taxon>
        <taxon>Sar</taxon>
        <taxon>Stramenopiles</taxon>
        <taxon>Oomycota</taxon>
        <taxon>Peronosporomycetes</taxon>
        <taxon>Pythiales</taxon>
        <taxon>Pythiaceae</taxon>
        <taxon>Pythium</taxon>
    </lineage>
</organism>
<dbReference type="InterPro" id="IPR027417">
    <property type="entry name" value="P-loop_NTPase"/>
</dbReference>
<evidence type="ECO:0000313" key="8">
    <source>
        <dbReference type="Proteomes" id="UP001209570"/>
    </source>
</evidence>
<dbReference type="GO" id="GO:0003924">
    <property type="term" value="F:GTPase activity"/>
    <property type="evidence" value="ECO:0007669"/>
    <property type="project" value="InterPro"/>
</dbReference>
<keyword evidence="5" id="KW-0460">Magnesium</keyword>
<evidence type="ECO:0000256" key="5">
    <source>
        <dbReference type="PIRSR" id="PIRSR606689-2"/>
    </source>
</evidence>
<dbReference type="SMART" id="SM00177">
    <property type="entry name" value="ARF"/>
    <property type="match status" value="1"/>
</dbReference>
<reference evidence="7" key="1">
    <citation type="submission" date="2021-12" db="EMBL/GenBank/DDBJ databases">
        <title>Prjna785345.</title>
        <authorList>
            <person name="Rujirawat T."/>
            <person name="Krajaejun T."/>
        </authorList>
    </citation>
    <scope>NUCLEOTIDE SEQUENCE</scope>
    <source>
        <strain evidence="7">Pi057C3</strain>
    </source>
</reference>
<dbReference type="GO" id="GO:0005525">
    <property type="term" value="F:GTP binding"/>
    <property type="evidence" value="ECO:0007669"/>
    <property type="project" value="UniProtKB-KW"/>
</dbReference>
<keyword evidence="5" id="KW-0479">Metal-binding</keyword>
<dbReference type="PROSITE" id="PS51417">
    <property type="entry name" value="ARF"/>
    <property type="match status" value="1"/>
</dbReference>
<dbReference type="CDD" id="cd00878">
    <property type="entry name" value="Arf_Arl"/>
    <property type="match status" value="1"/>
</dbReference>
<dbReference type="Gene3D" id="3.40.50.300">
    <property type="entry name" value="P-loop containing nucleotide triphosphate hydrolases"/>
    <property type="match status" value="1"/>
</dbReference>
<evidence type="ECO:0008006" key="9">
    <source>
        <dbReference type="Google" id="ProtNLM"/>
    </source>
</evidence>
<feature type="binding site" evidence="4">
    <location>
        <begin position="132"/>
        <end position="135"/>
    </location>
    <ligand>
        <name>GTP</name>
        <dbReference type="ChEBI" id="CHEBI:37565"/>
    </ligand>
</feature>
<dbReference type="SUPFAM" id="SSF52540">
    <property type="entry name" value="P-loop containing nucleoside triphosphate hydrolases"/>
    <property type="match status" value="1"/>
</dbReference>
<dbReference type="EMBL" id="JAKCXM010000487">
    <property type="protein sequence ID" value="KAJ0393504.1"/>
    <property type="molecule type" value="Genomic_DNA"/>
</dbReference>
<evidence type="ECO:0000313" key="7">
    <source>
        <dbReference type="EMBL" id="KAJ0393504.1"/>
    </source>
</evidence>
<dbReference type="FunFam" id="3.40.50.300:FF:000412">
    <property type="entry name" value="ADP-ribosylation factor 1"/>
    <property type="match status" value="1"/>
</dbReference>
<proteinExistence type="inferred from homology"/>
<feature type="binding site" evidence="5">
    <location>
        <position position="37"/>
    </location>
    <ligand>
        <name>Mg(2+)</name>
        <dbReference type="ChEBI" id="CHEBI:18420"/>
    </ligand>
</feature>
<dbReference type="NCBIfam" id="TIGR00231">
    <property type="entry name" value="small_GTP"/>
    <property type="match status" value="1"/>
</dbReference>
<comment type="similarity">
    <text evidence="1 6">Belongs to the small GTPase superfamily. Arf family.</text>
</comment>
<dbReference type="InterPro" id="IPR005225">
    <property type="entry name" value="Small_GTP-bd"/>
</dbReference>
<keyword evidence="2 4" id="KW-0547">Nucleotide-binding</keyword>
<dbReference type="PANTHER" id="PTHR11711">
    <property type="entry name" value="ADP RIBOSYLATION FACTOR-RELATED"/>
    <property type="match status" value="1"/>
</dbReference>
<feature type="binding site" evidence="5">
    <location>
        <position position="54"/>
    </location>
    <ligand>
        <name>Mg(2+)</name>
        <dbReference type="ChEBI" id="CHEBI:18420"/>
    </ligand>
</feature>
<keyword evidence="8" id="KW-1185">Reference proteome</keyword>
<dbReference type="AlphaFoldDB" id="A0AAD5Q2Z6"/>
<evidence type="ECO:0000256" key="6">
    <source>
        <dbReference type="RuleBase" id="RU003925"/>
    </source>
</evidence>
<accession>A0AAD5Q2Z6</accession>
<evidence type="ECO:0000256" key="3">
    <source>
        <dbReference type="ARBA" id="ARBA00023134"/>
    </source>
</evidence>
<feature type="binding site" evidence="4">
    <location>
        <begin position="30"/>
        <end position="37"/>
    </location>
    <ligand>
        <name>GTP</name>
        <dbReference type="ChEBI" id="CHEBI:37565"/>
    </ligand>
</feature>
<evidence type="ECO:0000256" key="2">
    <source>
        <dbReference type="ARBA" id="ARBA00022741"/>
    </source>
</evidence>
<protein>
    <recommendedName>
        <fullName evidence="9">ADP-ribosylation factor</fullName>
    </recommendedName>
</protein>